<dbReference type="EMBL" id="CP060286">
    <property type="protein sequence ID" value="QNK42102.1"/>
    <property type="molecule type" value="Genomic_DNA"/>
</dbReference>
<feature type="transmembrane region" description="Helical" evidence="10">
    <location>
        <begin position="6"/>
        <end position="30"/>
    </location>
</feature>
<dbReference type="Proteomes" id="UP000469440">
    <property type="component" value="Unassembled WGS sequence"/>
</dbReference>
<comment type="subcellular location">
    <subcellularLocation>
        <location evidence="10">Cell membrane</location>
        <topology evidence="10">Multi-pass membrane protein</topology>
    </subcellularLocation>
</comment>
<evidence type="ECO:0000313" key="13">
    <source>
        <dbReference type="Proteomes" id="UP000469440"/>
    </source>
</evidence>
<comment type="similarity">
    <text evidence="10">Belongs to the PlsY family.</text>
</comment>
<dbReference type="PANTHER" id="PTHR30309:SF0">
    <property type="entry name" value="GLYCEROL-3-PHOSPHATE ACYLTRANSFERASE-RELATED"/>
    <property type="match status" value="1"/>
</dbReference>
<evidence type="ECO:0000256" key="4">
    <source>
        <dbReference type="ARBA" id="ARBA00022692"/>
    </source>
</evidence>
<dbReference type="Proteomes" id="UP000515909">
    <property type="component" value="Chromosome"/>
</dbReference>
<keyword evidence="4 10" id="KW-0812">Transmembrane</keyword>
<reference evidence="12 14" key="2">
    <citation type="submission" date="2020-08" db="EMBL/GenBank/DDBJ databases">
        <title>The isolate Caproiciproducens sp. 7D4C2 produces n-caproate at mildly acidic conditions from hexoses: genome and rBOX comparison with related strains and chain-elongating bacteria.</title>
        <authorList>
            <person name="Esquivel-Elizondo S."/>
            <person name="Bagci C."/>
            <person name="Temovska M."/>
            <person name="Jeon B.S."/>
            <person name="Bessarab I."/>
            <person name="Williams R.B.H."/>
            <person name="Huson D.H."/>
            <person name="Angenent L.T."/>
        </authorList>
    </citation>
    <scope>NUCLEOTIDE SEQUENCE [LARGE SCALE GENOMIC DNA]</scope>
    <source>
        <strain evidence="12 14">7D4C2</strain>
    </source>
</reference>
<keyword evidence="6 10" id="KW-0443">Lipid metabolism</keyword>
<gene>
    <name evidence="11" type="primary">plsY_2</name>
    <name evidence="10 12" type="synonym">plsY</name>
    <name evidence="11" type="ORF">CAFE_06210</name>
    <name evidence="12" type="ORF">HCR03_07725</name>
</gene>
<feature type="transmembrane region" description="Helical" evidence="10">
    <location>
        <begin position="130"/>
        <end position="153"/>
    </location>
</feature>
<keyword evidence="1 10" id="KW-1003">Cell membrane</keyword>
<keyword evidence="13" id="KW-1185">Reference proteome</keyword>
<organism evidence="11 13">
    <name type="scientific">Caproicibacter fermentans</name>
    <dbReference type="NCBI Taxonomy" id="2576756"/>
    <lineage>
        <taxon>Bacteria</taxon>
        <taxon>Bacillati</taxon>
        <taxon>Bacillota</taxon>
        <taxon>Clostridia</taxon>
        <taxon>Eubacteriales</taxon>
        <taxon>Acutalibacteraceae</taxon>
        <taxon>Caproicibacter</taxon>
    </lineage>
</organism>
<protein>
    <recommendedName>
        <fullName evidence="10">Glycerol-3-phosphate acyltransferase</fullName>
    </recommendedName>
    <alternativeName>
        <fullName evidence="10">Acyl-PO4 G3P acyltransferase</fullName>
    </alternativeName>
    <alternativeName>
        <fullName evidence="10">Acyl-phosphate--glycerol-3-phosphate acyltransferase</fullName>
    </alternativeName>
    <alternativeName>
        <fullName evidence="10">G3P acyltransferase</fullName>
        <shortName evidence="10">GPAT</shortName>
        <ecNumber evidence="10">2.3.1.275</ecNumber>
    </alternativeName>
    <alternativeName>
        <fullName evidence="10">Lysophosphatidic acid synthase</fullName>
        <shortName evidence="10">LPA synthase</shortName>
    </alternativeName>
</protein>
<evidence type="ECO:0000256" key="3">
    <source>
        <dbReference type="ARBA" id="ARBA00022679"/>
    </source>
</evidence>
<dbReference type="KEGG" id="cfem:HCR03_07725"/>
<evidence type="ECO:0000256" key="2">
    <source>
        <dbReference type="ARBA" id="ARBA00022516"/>
    </source>
</evidence>
<dbReference type="HAMAP" id="MF_01043">
    <property type="entry name" value="PlsY"/>
    <property type="match status" value="1"/>
</dbReference>
<evidence type="ECO:0000256" key="9">
    <source>
        <dbReference type="ARBA" id="ARBA00023264"/>
    </source>
</evidence>
<evidence type="ECO:0000313" key="14">
    <source>
        <dbReference type="Proteomes" id="UP000515909"/>
    </source>
</evidence>
<dbReference type="EC" id="2.3.1.275" evidence="10"/>
<keyword evidence="7 10" id="KW-0472">Membrane</keyword>
<comment type="function">
    <text evidence="10">Catalyzes the transfer of an acyl group from acyl-phosphate (acyl-PO(4)) to glycerol-3-phosphate (G3P) to form lysophosphatidic acid (LPA). This enzyme utilizes acyl-phosphate as fatty acyl donor, but not acyl-CoA or acyl-ACP.</text>
</comment>
<name>A0A6N8HVX4_9FIRM</name>
<evidence type="ECO:0000313" key="11">
    <source>
        <dbReference type="EMBL" id="MVB09951.1"/>
    </source>
</evidence>
<proteinExistence type="inferred from homology"/>
<comment type="subunit">
    <text evidence="10">Probably interacts with PlsX.</text>
</comment>
<dbReference type="AlphaFoldDB" id="A0A6N8HVX4"/>
<dbReference type="PANTHER" id="PTHR30309">
    <property type="entry name" value="INNER MEMBRANE PROTEIN YGIH"/>
    <property type="match status" value="1"/>
</dbReference>
<evidence type="ECO:0000256" key="10">
    <source>
        <dbReference type="HAMAP-Rule" id="MF_01043"/>
    </source>
</evidence>
<dbReference type="RefSeq" id="WP_066649396.1">
    <property type="nucleotide sequence ID" value="NZ_CP060286.1"/>
</dbReference>
<dbReference type="UniPathway" id="UPA00085"/>
<dbReference type="GO" id="GO:0008654">
    <property type="term" value="P:phospholipid biosynthetic process"/>
    <property type="evidence" value="ECO:0007669"/>
    <property type="project" value="UniProtKB-UniRule"/>
</dbReference>
<evidence type="ECO:0000313" key="12">
    <source>
        <dbReference type="EMBL" id="QNK42102.1"/>
    </source>
</evidence>
<feature type="transmembrane region" description="Helical" evidence="10">
    <location>
        <begin position="191"/>
        <end position="211"/>
    </location>
</feature>
<dbReference type="SMART" id="SM01207">
    <property type="entry name" value="G3P_acyltransf"/>
    <property type="match status" value="1"/>
</dbReference>
<accession>A0A7G8TER1</accession>
<keyword evidence="8 10" id="KW-0594">Phospholipid biosynthesis</keyword>
<feature type="transmembrane region" description="Helical" evidence="10">
    <location>
        <begin position="99"/>
        <end position="118"/>
    </location>
</feature>
<evidence type="ECO:0000256" key="7">
    <source>
        <dbReference type="ARBA" id="ARBA00023136"/>
    </source>
</evidence>
<comment type="pathway">
    <text evidence="10">Lipid metabolism; phospholipid metabolism.</text>
</comment>
<evidence type="ECO:0000256" key="1">
    <source>
        <dbReference type="ARBA" id="ARBA00022475"/>
    </source>
</evidence>
<dbReference type="Pfam" id="PF02660">
    <property type="entry name" value="G3P_acyltransf"/>
    <property type="match status" value="1"/>
</dbReference>
<reference evidence="11 13" key="1">
    <citation type="submission" date="2019-09" db="EMBL/GenBank/DDBJ databases">
        <title>Genome sequence of Clostridium sp. EA1.</title>
        <authorList>
            <person name="Poehlein A."/>
            <person name="Bengelsdorf F.R."/>
            <person name="Daniel R."/>
        </authorList>
    </citation>
    <scope>NUCLEOTIDE SEQUENCE [LARGE SCALE GENOMIC DNA]</scope>
    <source>
        <strain evidence="11 13">EA1</strain>
    </source>
</reference>
<dbReference type="NCBIfam" id="TIGR00023">
    <property type="entry name" value="glycerol-3-phosphate 1-O-acyltransferase PlsY"/>
    <property type="match status" value="1"/>
</dbReference>
<keyword evidence="9 10" id="KW-1208">Phospholipid metabolism</keyword>
<dbReference type="OrthoDB" id="9777124at2"/>
<dbReference type="GO" id="GO:0043772">
    <property type="term" value="F:acyl-phosphate glycerol-3-phosphate acyltransferase activity"/>
    <property type="evidence" value="ECO:0007669"/>
    <property type="project" value="UniProtKB-UniRule"/>
</dbReference>
<dbReference type="EMBL" id="VWXL01000014">
    <property type="protein sequence ID" value="MVB09951.1"/>
    <property type="molecule type" value="Genomic_DNA"/>
</dbReference>
<feature type="transmembrane region" description="Helical" evidence="10">
    <location>
        <begin position="160"/>
        <end position="179"/>
    </location>
</feature>
<comment type="catalytic activity">
    <reaction evidence="10">
        <text>an acyl phosphate + sn-glycerol 3-phosphate = a 1-acyl-sn-glycero-3-phosphate + phosphate</text>
        <dbReference type="Rhea" id="RHEA:34075"/>
        <dbReference type="ChEBI" id="CHEBI:43474"/>
        <dbReference type="ChEBI" id="CHEBI:57597"/>
        <dbReference type="ChEBI" id="CHEBI:57970"/>
        <dbReference type="ChEBI" id="CHEBI:59918"/>
        <dbReference type="EC" id="2.3.1.275"/>
    </reaction>
</comment>
<keyword evidence="11" id="KW-0012">Acyltransferase</keyword>
<dbReference type="GO" id="GO:0005886">
    <property type="term" value="C:plasma membrane"/>
    <property type="evidence" value="ECO:0007669"/>
    <property type="project" value="UniProtKB-SubCell"/>
</dbReference>
<evidence type="ECO:0000256" key="6">
    <source>
        <dbReference type="ARBA" id="ARBA00023098"/>
    </source>
</evidence>
<keyword evidence="2 10" id="KW-0444">Lipid biosynthesis</keyword>
<accession>A0A6N8HVX4</accession>
<keyword evidence="3 10" id="KW-0808">Transferase</keyword>
<keyword evidence="5 10" id="KW-1133">Transmembrane helix</keyword>
<sequence length="232" mass="25352">MPDFSIAVPALIVAVLSYLLGSISFSIIFTKRLCHNTDIRTLGSGNAGLTNVLRSVGVKAGILTLVFDFSKGAVSVYAGRAVFQYFGSLSGIPPYFAQYGAYLAGLFCMIGHIYPVYFGFRGGKGVLSSAAMLLLLDWRLFSVAIVIFALVFAFSRIVSLGSVLAAISFPISNFLFLYFQDYHAGANGAIPLSFVWITTLFALVISSLLIWKHRENIRRLKNGTEKKLTIHK</sequence>
<dbReference type="InterPro" id="IPR003811">
    <property type="entry name" value="G3P_acylTferase_PlsY"/>
</dbReference>
<evidence type="ECO:0000256" key="5">
    <source>
        <dbReference type="ARBA" id="ARBA00022989"/>
    </source>
</evidence>
<evidence type="ECO:0000256" key="8">
    <source>
        <dbReference type="ARBA" id="ARBA00023209"/>
    </source>
</evidence>